<evidence type="ECO:0000256" key="3">
    <source>
        <dbReference type="ARBA" id="ARBA00009406"/>
    </source>
</evidence>
<dbReference type="Gene3D" id="3.40.190.10">
    <property type="entry name" value="Periplasmic binding protein-like II"/>
    <property type="match status" value="2"/>
</dbReference>
<feature type="domain" description="PAC" evidence="13">
    <location>
        <begin position="447"/>
        <end position="500"/>
    </location>
</feature>
<dbReference type="Pfam" id="PF00990">
    <property type="entry name" value="GGDEF"/>
    <property type="match status" value="1"/>
</dbReference>
<dbReference type="Proteomes" id="UP000191418">
    <property type="component" value="Unassembled WGS sequence"/>
</dbReference>
<keyword evidence="7" id="KW-0663">Pyridoxal phosphate</keyword>
<evidence type="ECO:0000259" key="13">
    <source>
        <dbReference type="PROSITE" id="PS50113"/>
    </source>
</evidence>
<dbReference type="InterPro" id="IPR000700">
    <property type="entry name" value="PAS-assoc_C"/>
</dbReference>
<dbReference type="InterPro" id="IPR000160">
    <property type="entry name" value="GGDEF_dom"/>
</dbReference>
<name>A0A1T4SLF9_9GAMM</name>
<dbReference type="PROSITE" id="PS50887">
    <property type="entry name" value="GGDEF"/>
    <property type="match status" value="1"/>
</dbReference>
<evidence type="ECO:0000256" key="1">
    <source>
        <dbReference type="ARBA" id="ARBA00003469"/>
    </source>
</evidence>
<comment type="catalytic activity">
    <reaction evidence="11">
        <text>N(6)-(pyridoxal phosphate)-L-lysyl-[4-amino-5-hydroxymethyl-2-methylpyrimidine phosphate synthase] + L-histidyl-[4-amino-5-hydroxymethyl-2-methylpyrimidine phosphate synthase] + 2 Fe(3+) + 4 H2O = L-lysyl-[4-amino-5-hydroxymethyl-2-methylpyrimidine phosphate synthase] + (2S)-2-amino-5-hydroxy-4-oxopentanoyl-[4-amino-5-hydroxymethyl-2-methylpyrimidine phosphate synthase] + 4-amino-2-methyl-5-(phosphooxymethyl)pyrimidine + 3-oxopropanoate + 2 Fe(2+) + 2 H(+)</text>
        <dbReference type="Rhea" id="RHEA:65756"/>
        <dbReference type="Rhea" id="RHEA-COMP:16892"/>
        <dbReference type="Rhea" id="RHEA-COMP:16893"/>
        <dbReference type="Rhea" id="RHEA-COMP:16894"/>
        <dbReference type="Rhea" id="RHEA-COMP:16895"/>
        <dbReference type="ChEBI" id="CHEBI:15377"/>
        <dbReference type="ChEBI" id="CHEBI:15378"/>
        <dbReference type="ChEBI" id="CHEBI:29033"/>
        <dbReference type="ChEBI" id="CHEBI:29034"/>
        <dbReference type="ChEBI" id="CHEBI:29969"/>
        <dbReference type="ChEBI" id="CHEBI:29979"/>
        <dbReference type="ChEBI" id="CHEBI:33190"/>
        <dbReference type="ChEBI" id="CHEBI:58354"/>
        <dbReference type="ChEBI" id="CHEBI:143915"/>
        <dbReference type="ChEBI" id="CHEBI:157692"/>
    </reaction>
    <physiologicalReaction direction="left-to-right" evidence="11">
        <dbReference type="Rhea" id="RHEA:65757"/>
    </physiologicalReaction>
</comment>
<dbReference type="RefSeq" id="WP_078746650.1">
    <property type="nucleotide sequence ID" value="NZ_FUXG01000036.1"/>
</dbReference>
<keyword evidence="16" id="KW-1185">Reference proteome</keyword>
<keyword evidence="6" id="KW-0479">Metal-binding</keyword>
<dbReference type="Pfam" id="PF09084">
    <property type="entry name" value="NMT1"/>
    <property type="match status" value="1"/>
</dbReference>
<dbReference type="InterPro" id="IPR027939">
    <property type="entry name" value="NMT1/THI5"/>
</dbReference>
<dbReference type="PROSITE" id="PS50113">
    <property type="entry name" value="PAC"/>
    <property type="match status" value="1"/>
</dbReference>
<evidence type="ECO:0000256" key="4">
    <source>
        <dbReference type="ARBA" id="ARBA00011738"/>
    </source>
</evidence>
<dbReference type="SUPFAM" id="SSF53850">
    <property type="entry name" value="Periplasmic binding protein-like II"/>
    <property type="match status" value="1"/>
</dbReference>
<keyword evidence="5" id="KW-0808">Transferase</keyword>
<evidence type="ECO:0000256" key="5">
    <source>
        <dbReference type="ARBA" id="ARBA00022679"/>
    </source>
</evidence>
<organism evidence="15 16">
    <name type="scientific">Oceanospirillum multiglobuliferum</name>
    <dbReference type="NCBI Taxonomy" id="64969"/>
    <lineage>
        <taxon>Bacteria</taxon>
        <taxon>Pseudomonadati</taxon>
        <taxon>Pseudomonadota</taxon>
        <taxon>Gammaproteobacteria</taxon>
        <taxon>Oceanospirillales</taxon>
        <taxon>Oceanospirillaceae</taxon>
        <taxon>Oceanospirillum</taxon>
    </lineage>
</organism>
<gene>
    <name evidence="15" type="ORF">BTE48_15510</name>
</gene>
<accession>A0A1T4SLF9</accession>
<feature type="domain" description="GGDEF" evidence="14">
    <location>
        <begin position="532"/>
        <end position="666"/>
    </location>
</feature>
<dbReference type="SMART" id="SM00267">
    <property type="entry name" value="GGDEF"/>
    <property type="match status" value="1"/>
</dbReference>
<keyword evidence="8" id="KW-0784">Thiamine biosynthesis</keyword>
<keyword evidence="9" id="KW-0408">Iron</keyword>
<comment type="similarity">
    <text evidence="3">Belongs to the NMT1/THI5 family.</text>
</comment>
<protein>
    <recommendedName>
        <fullName evidence="10">Thiamine pyrimidine synthase</fullName>
    </recommendedName>
</protein>
<keyword evidence="12" id="KW-0472">Membrane</keyword>
<dbReference type="InterPro" id="IPR043128">
    <property type="entry name" value="Rev_trsase/Diguanyl_cyclase"/>
</dbReference>
<comment type="subunit">
    <text evidence="4">Homodimer.</text>
</comment>
<feature type="transmembrane region" description="Helical" evidence="12">
    <location>
        <begin position="329"/>
        <end position="350"/>
    </location>
</feature>
<dbReference type="NCBIfam" id="TIGR00254">
    <property type="entry name" value="GGDEF"/>
    <property type="match status" value="1"/>
</dbReference>
<evidence type="ECO:0000256" key="10">
    <source>
        <dbReference type="ARBA" id="ARBA00033171"/>
    </source>
</evidence>
<proteinExistence type="inferred from homology"/>
<evidence type="ECO:0000256" key="7">
    <source>
        <dbReference type="ARBA" id="ARBA00022898"/>
    </source>
</evidence>
<dbReference type="OrthoDB" id="9180959at2"/>
<dbReference type="AlphaFoldDB" id="A0A1T4SLF9"/>
<evidence type="ECO:0000313" key="16">
    <source>
        <dbReference type="Proteomes" id="UP000191418"/>
    </source>
</evidence>
<evidence type="ECO:0000256" key="12">
    <source>
        <dbReference type="SAM" id="Phobius"/>
    </source>
</evidence>
<evidence type="ECO:0000259" key="14">
    <source>
        <dbReference type="PROSITE" id="PS50887"/>
    </source>
</evidence>
<dbReference type="Gene3D" id="3.30.70.270">
    <property type="match status" value="1"/>
</dbReference>
<dbReference type="STRING" id="64969.SAMN02745127_03155"/>
<dbReference type="CDD" id="cd01949">
    <property type="entry name" value="GGDEF"/>
    <property type="match status" value="1"/>
</dbReference>
<sequence length="666" mass="75320">MRRLRSSQILLGVISLLFCQLSFALEKVVIQLPWTHQFEFAGFYAALEKGFYQHEGLEVEIRAGGVGKSSLSEVLNNSATFGVTGSELLLARASGQPLVALGVIFQHSAAGLLTLADSDIFTPQDFSGRKLEMGDLSTDAEAFAVLQAEGITARQYEHIPSTFSMQNLVNKQSDVVSVYTTNQPFYLDQQNIPYRLISPRSYGIDFYGNTIFSHEETAKKRPELIEAFMRASLRGWRYAFDRPNELINIILDKYSDFPFAHSRKHLEFEYQQMKTLVLPDLIELGHMNPGRWRHMANVFVSLGLLQPDYNLDGFIWNPLHTSSQSNKPYIEVGIVLTLALVLMLILLVVFNRRLQTSQQQQQALEAQLKFSQSKEQVALWGGSLGYWHWDRQDNTLFLDELASTYLGGIPEAKLFQLKEMNADSNSLSVRNFFSLLSEPIRSKKGRFEIEAQRQDDEGKTQWLICRGEATSYTEEGSLQQAQGVLRDVSDLRVATQQVEQLAITDSLTGILNRRYFISRLSAFMQRVKFGDGHFAVILINIDNMEKINAEYGEHTGDNVIETLADIIQQQMRPLDLVARYGGQEFAVLLPNTTNAEATQACERICNYIAHYRFDTGSYSFFATVTSGIIDTQEFSLTELNSKLLLHNAEERVRKGKSQGKNQLISA</sequence>
<dbReference type="EMBL" id="MTSM01000034">
    <property type="protein sequence ID" value="OPX54200.1"/>
    <property type="molecule type" value="Genomic_DNA"/>
</dbReference>
<keyword evidence="12" id="KW-1133">Transmembrane helix</keyword>
<dbReference type="InterPro" id="IPR015168">
    <property type="entry name" value="SsuA/THI5"/>
</dbReference>
<dbReference type="InterPro" id="IPR029787">
    <property type="entry name" value="Nucleotide_cyclase"/>
</dbReference>
<evidence type="ECO:0000256" key="9">
    <source>
        <dbReference type="ARBA" id="ARBA00023004"/>
    </source>
</evidence>
<evidence type="ECO:0000256" key="6">
    <source>
        <dbReference type="ARBA" id="ARBA00022723"/>
    </source>
</evidence>
<dbReference type="GO" id="GO:0016740">
    <property type="term" value="F:transferase activity"/>
    <property type="evidence" value="ECO:0007669"/>
    <property type="project" value="UniProtKB-KW"/>
</dbReference>
<keyword evidence="12" id="KW-0812">Transmembrane</keyword>
<dbReference type="SUPFAM" id="SSF55073">
    <property type="entry name" value="Nucleotide cyclase"/>
    <property type="match status" value="1"/>
</dbReference>
<dbReference type="GO" id="GO:0046872">
    <property type="term" value="F:metal ion binding"/>
    <property type="evidence" value="ECO:0007669"/>
    <property type="project" value="UniProtKB-KW"/>
</dbReference>
<evidence type="ECO:0000256" key="11">
    <source>
        <dbReference type="ARBA" id="ARBA00048179"/>
    </source>
</evidence>
<evidence type="ECO:0000256" key="8">
    <source>
        <dbReference type="ARBA" id="ARBA00022977"/>
    </source>
</evidence>
<comment type="pathway">
    <text evidence="2">Cofactor biosynthesis; thiamine diphosphate biosynthesis.</text>
</comment>
<evidence type="ECO:0000256" key="2">
    <source>
        <dbReference type="ARBA" id="ARBA00004948"/>
    </source>
</evidence>
<comment type="caution">
    <text evidence="15">The sequence shown here is derived from an EMBL/GenBank/DDBJ whole genome shotgun (WGS) entry which is preliminary data.</text>
</comment>
<dbReference type="PANTHER" id="PTHR31528:SF1">
    <property type="entry name" value="4-AMINO-5-HYDROXYMETHYL-2-METHYLPYRIMIDINE PHOSPHATE SYNTHASE THI11-RELATED"/>
    <property type="match status" value="1"/>
</dbReference>
<reference evidence="15 16" key="1">
    <citation type="submission" date="2017-01" db="EMBL/GenBank/DDBJ databases">
        <title>Genome Sequencing of a Marine Spirillum, Oceanospirillum multiglobuliferum ATCC 33336, from Japan.</title>
        <authorList>
            <person name="Carney J.G."/>
            <person name="Trachtenberg A.M."/>
            <person name="Rheaume B.A."/>
            <person name="Linnane J.D."/>
            <person name="Pitts N.L."/>
            <person name="Mykles D.L."/>
            <person name="Maclea K.S."/>
        </authorList>
    </citation>
    <scope>NUCLEOTIDE SEQUENCE [LARGE SCALE GENOMIC DNA]</scope>
    <source>
        <strain evidence="15 16">ATCC 33336</strain>
    </source>
</reference>
<evidence type="ECO:0000313" key="15">
    <source>
        <dbReference type="EMBL" id="OPX54200.1"/>
    </source>
</evidence>
<comment type="function">
    <text evidence="1">Responsible for the formation of the pyrimidine heterocycle in the thiamine biosynthesis pathway. Catalyzes the formation of hydroxymethylpyrimidine phosphate (HMP-P) from histidine and pyridoxal phosphate (PLP). The protein uses PLP and the active site histidine to form HMP-P, generating an inactive enzyme. The enzyme can only undergo a single turnover, which suggests it is a suicide enzyme.</text>
</comment>
<dbReference type="PANTHER" id="PTHR31528">
    <property type="entry name" value="4-AMINO-5-HYDROXYMETHYL-2-METHYLPYRIMIDINE PHOSPHATE SYNTHASE THI11-RELATED"/>
    <property type="match status" value="1"/>
</dbReference>
<dbReference type="GO" id="GO:0009228">
    <property type="term" value="P:thiamine biosynthetic process"/>
    <property type="evidence" value="ECO:0007669"/>
    <property type="project" value="UniProtKB-KW"/>
</dbReference>
<dbReference type="Gene3D" id="3.30.450.20">
    <property type="entry name" value="PAS domain"/>
    <property type="match status" value="1"/>
</dbReference>